<dbReference type="EMBL" id="CAJPVI010000047">
    <property type="protein sequence ID" value="CAG2158488.1"/>
    <property type="molecule type" value="Genomic_DNA"/>
</dbReference>
<keyword evidence="2" id="KW-1185">Reference proteome</keyword>
<accession>A0ABM8TQW0</accession>
<organism evidence="1 2">
    <name type="scientific">Cupriavidus numazuensis</name>
    <dbReference type="NCBI Taxonomy" id="221992"/>
    <lineage>
        <taxon>Bacteria</taxon>
        <taxon>Pseudomonadati</taxon>
        <taxon>Pseudomonadota</taxon>
        <taxon>Betaproteobacteria</taxon>
        <taxon>Burkholderiales</taxon>
        <taxon>Burkholderiaceae</taxon>
        <taxon>Cupriavidus</taxon>
    </lineage>
</organism>
<protein>
    <submittedName>
        <fullName evidence="1">Uncharacterized protein</fullName>
    </submittedName>
</protein>
<proteinExistence type="predicted"/>
<dbReference type="Proteomes" id="UP000672657">
    <property type="component" value="Unassembled WGS sequence"/>
</dbReference>
<dbReference type="RefSeq" id="WP_211956860.1">
    <property type="nucleotide sequence ID" value="NZ_CAJPVI010000047.1"/>
</dbReference>
<reference evidence="1 2" key="1">
    <citation type="submission" date="2021-03" db="EMBL/GenBank/DDBJ databases">
        <authorList>
            <person name="Peeters C."/>
        </authorList>
    </citation>
    <scope>NUCLEOTIDE SEQUENCE [LARGE SCALE GENOMIC DNA]</scope>
    <source>
        <strain evidence="1 2">LMG 26411</strain>
    </source>
</reference>
<evidence type="ECO:0000313" key="2">
    <source>
        <dbReference type="Proteomes" id="UP000672657"/>
    </source>
</evidence>
<name>A0ABM8TQW0_9BURK</name>
<comment type="caution">
    <text evidence="1">The sequence shown here is derived from an EMBL/GenBank/DDBJ whole genome shotgun (WGS) entry which is preliminary data.</text>
</comment>
<evidence type="ECO:0000313" key="1">
    <source>
        <dbReference type="EMBL" id="CAG2158488.1"/>
    </source>
</evidence>
<sequence>MAVPINGLTVFLAQTSAGVSAASALTDPKNLTATVIGVGQAAQSVVSIASTDIPRASIPSLGAALSAAGAAYSISNILNSYNASGSVSSVNLADISSLVANMAGTVATLGAGEAAISAVLGFAVIPAAIASTPVVVGLTLVGIGAGAFALVASSKGWKVDDLGNWVAASLNSEEIAQADSMVKSISSDPQRIAHILSDLGLTATSVGKWNIEHGLSPSGLKVGSIEIVDIGILGKVTVSASRDTSTDQITETIIKNGIFSEYYYDVLGACLREDVHFGDRNSSVSFSRQFDNGRLIESYYDIDGHEISSYVHQSTSLNSPLVWVWEKAEGKVSEYVYDSNGNWVGTYLHQTDSLSSQLISGCEKVDGRMHEYCYDTSGNWSATFIHQTDSFASPLVSGCERVDGKMNEYNYDGNGNWKATYIHQSDSLNSHLIWGCEKSGGKMNEYLYDATGHWSGTFVHQGESLSSPLVWGCQKSDGRINEYKYDAEGHWSGTFIHQTDLLSSPLTWGCEKIDGRMSEYIYDSTGHYIGSNVHQNESLASPLTYSQVIENGKFLEKTYDSSGSVATTAWHASADPNSFVTTKYWTENGHFRTWWTDGAGHYADSMYNGTDPFSGLAKQNFVDQTGHLHVQNFHDPRSPTQPTDYVYKGGTVDSGLAYIGLQVKPGLIAYFTPIGFSGGAPFYASNGNLSDSLPHWVSVPNGGTPSQPYTYRPSGEVTYYFPAEGDLPAGRTVIGELYVEEFHYLN</sequence>
<gene>
    <name evidence="1" type="ORF">LMG26411_06011</name>
</gene>